<proteinExistence type="predicted"/>
<dbReference type="Gene3D" id="2.40.10.480">
    <property type="match status" value="1"/>
</dbReference>
<dbReference type="EMBL" id="CAMXCT010004524">
    <property type="protein sequence ID" value="CAI4009422.1"/>
    <property type="molecule type" value="Genomic_DNA"/>
</dbReference>
<feature type="region of interest" description="Disordered" evidence="1">
    <location>
        <begin position="466"/>
        <end position="487"/>
    </location>
</feature>
<dbReference type="Gene3D" id="3.30.780.10">
    <property type="entry name" value="SUI1-like domain"/>
    <property type="match status" value="1"/>
</dbReference>
<protein>
    <submittedName>
        <fullName evidence="5">Polyvinylalcohol dehydrogenase</fullName>
    </submittedName>
</protein>
<name>A0A9P1DH97_9DINO</name>
<dbReference type="Pfam" id="PF13360">
    <property type="entry name" value="PQQ_2"/>
    <property type="match status" value="1"/>
</dbReference>
<keyword evidence="6" id="KW-1185">Reference proteome</keyword>
<dbReference type="InterPro" id="IPR015943">
    <property type="entry name" value="WD40/YVTN_repeat-like_dom_sf"/>
</dbReference>
<evidence type="ECO:0000313" key="6">
    <source>
        <dbReference type="Proteomes" id="UP001152797"/>
    </source>
</evidence>
<dbReference type="PANTHER" id="PTHR34512:SF30">
    <property type="entry name" value="OUTER MEMBRANE PROTEIN ASSEMBLY FACTOR BAMB"/>
    <property type="match status" value="1"/>
</dbReference>
<gene>
    <name evidence="3" type="ORF">C1SCF055_LOCUS34783</name>
</gene>
<evidence type="ECO:0000259" key="2">
    <source>
        <dbReference type="Pfam" id="PF13360"/>
    </source>
</evidence>
<dbReference type="InterPro" id="IPR002372">
    <property type="entry name" value="PQQ_rpt_dom"/>
</dbReference>
<evidence type="ECO:0000313" key="3">
    <source>
        <dbReference type="EMBL" id="CAI4009422.1"/>
    </source>
</evidence>
<dbReference type="AlphaFoldDB" id="A0A9P1DH97"/>
<reference evidence="4" key="2">
    <citation type="submission" date="2024-04" db="EMBL/GenBank/DDBJ databases">
        <authorList>
            <person name="Chen Y."/>
            <person name="Shah S."/>
            <person name="Dougan E. K."/>
            <person name="Thang M."/>
            <person name="Chan C."/>
        </authorList>
    </citation>
    <scope>NUCLEOTIDE SEQUENCE [LARGE SCALE GENOMIC DNA]</scope>
</reference>
<accession>A0A9P1DH97</accession>
<dbReference type="Gene3D" id="2.130.10.10">
    <property type="entry name" value="YVTN repeat-like/Quinoprotein amine dehydrogenase"/>
    <property type="match status" value="1"/>
</dbReference>
<dbReference type="EMBL" id="CAMXCT030004524">
    <property type="protein sequence ID" value="CAL4796734.1"/>
    <property type="molecule type" value="Genomic_DNA"/>
</dbReference>
<evidence type="ECO:0000256" key="1">
    <source>
        <dbReference type="SAM" id="MobiDB-lite"/>
    </source>
</evidence>
<dbReference type="OrthoDB" id="447309at2759"/>
<comment type="caution">
    <text evidence="3">The sequence shown here is derived from an EMBL/GenBank/DDBJ whole genome shotgun (WGS) entry which is preliminary data.</text>
</comment>
<feature type="domain" description="Pyrrolo-quinoline quinone repeat" evidence="2">
    <location>
        <begin position="536"/>
        <end position="677"/>
    </location>
</feature>
<dbReference type="SMART" id="SM00564">
    <property type="entry name" value="PQQ"/>
    <property type="match status" value="6"/>
</dbReference>
<evidence type="ECO:0000313" key="5">
    <source>
        <dbReference type="EMBL" id="CAL4796734.1"/>
    </source>
</evidence>
<dbReference type="PANTHER" id="PTHR34512">
    <property type="entry name" value="CELL SURFACE PROTEIN"/>
    <property type="match status" value="1"/>
</dbReference>
<organism evidence="3">
    <name type="scientific">Cladocopium goreaui</name>
    <dbReference type="NCBI Taxonomy" id="2562237"/>
    <lineage>
        <taxon>Eukaryota</taxon>
        <taxon>Sar</taxon>
        <taxon>Alveolata</taxon>
        <taxon>Dinophyceae</taxon>
        <taxon>Suessiales</taxon>
        <taxon>Symbiodiniaceae</taxon>
        <taxon>Cladocopium</taxon>
    </lineage>
</organism>
<dbReference type="InterPro" id="IPR018391">
    <property type="entry name" value="PQQ_b-propeller_rpt"/>
</dbReference>
<evidence type="ECO:0000313" key="4">
    <source>
        <dbReference type="EMBL" id="CAL1162797.1"/>
    </source>
</evidence>
<reference evidence="3" key="1">
    <citation type="submission" date="2022-10" db="EMBL/GenBank/DDBJ databases">
        <authorList>
            <person name="Chen Y."/>
            <person name="Dougan E. K."/>
            <person name="Chan C."/>
            <person name="Rhodes N."/>
            <person name="Thang M."/>
        </authorList>
    </citation>
    <scope>NUCLEOTIDE SEQUENCE</scope>
</reference>
<dbReference type="InterPro" id="IPR011047">
    <property type="entry name" value="Quinoprotein_ADH-like_sf"/>
</dbReference>
<dbReference type="SUPFAM" id="SSF50998">
    <property type="entry name" value="Quinoprotein alcohol dehydrogenase-like"/>
    <property type="match status" value="1"/>
</dbReference>
<sequence>MLSGGPFAIKRLSFTAIRCRLQAFASETAAPQQVNTHYRRQRARQHDRSYKSACPFTVHRTASDNLPVYVIKRKNRPWALLSEMFHQFYCHPICPHLYAFLDVLTKGNEDVTVIKKIRGDPEAFRKEIEFLCQTRASYGKSGFLQIEVGWLSSQLEKLTNQEALGPAWLAEFHQWHKEQLAVLQEALEGGRVTAIPSDVKEGLDFYISQFEDGQSVSEEEFYIDKELYSQLLAPPEAAPEPAPYERRVATEEELQVVQQLKDWKDATPQGLLKVKKIMEANDGSAEVQESGLTRLGGLLADSKGSGSAVPAGCGLTPAALCPVVMEVMSRFPRDAKVQRVACSVLRGIVVTDGGCTVVADVGGAARAVEAMKAHLVDVEVCRMGAAVLYAMVQKTDPASPERLLMRTTKAHQVLAEVLQYHPTDQKLDRACREHVKVDSWGSPARRATADATCSAQFLQVQAQARSPTSHPWPHFRGPQGQRSGATPEKWTNHTLKWSYHNPKGQYHNLHAGGPVIDQDENLYQMTSKGLFALNSSGHVLWHYETPGRSNNEVTLAGDYLLGSSKAGNAFAVHRRTGKEVWVTNLAPDAGGDCGYPAASEGVFVVGAVSGRHPPMPGGNERVFGLDVKKGTKLWEYKTDVPVWNLTPLFPGDGSTVLMDFAGGLYKLNLTTGAELWKTLPGCCRSSFSDGGAGLGPKNHLVYTCSNFGQNFGMEGTTGIVRAFFLSNGTEKWYKMTTMPCNTYPSVGHIANVDPLAVVVAPGSFMTGENRHGEVLALDAHTGDQLWRHLVKPYSGLLGMAAGDAEGTAVRLKEHISPQCVPAHWSAPMIDGNGMVIVGRSDGSMYKVYGPESGFKGARSKNVTVDSGTVAEEIHLGSAFLHGALAAAPGIFAISSCDTRWSLAKRRFGNPSSHEYVT</sequence>
<dbReference type="Proteomes" id="UP001152797">
    <property type="component" value="Unassembled WGS sequence"/>
</dbReference>
<dbReference type="EMBL" id="CAMXCT020004524">
    <property type="protein sequence ID" value="CAL1162797.1"/>
    <property type="molecule type" value="Genomic_DNA"/>
</dbReference>